<protein>
    <submittedName>
        <fullName evidence="6">ABC transporter substrate-binding protein</fullName>
    </submittedName>
</protein>
<proteinExistence type="inferred from homology"/>
<dbReference type="SUPFAM" id="SSF53822">
    <property type="entry name" value="Periplasmic binding protein-like I"/>
    <property type="match status" value="1"/>
</dbReference>
<dbReference type="AlphaFoldDB" id="A0A832A022"/>
<dbReference type="InterPro" id="IPR028082">
    <property type="entry name" value="Peripla_BP_I"/>
</dbReference>
<keyword evidence="4" id="KW-0029">Amino-acid transport</keyword>
<dbReference type="InterPro" id="IPR000709">
    <property type="entry name" value="Leu_Ile_Val-bd"/>
</dbReference>
<name>A0A832A022_9BACT</name>
<dbReference type="PANTHER" id="PTHR30483">
    <property type="entry name" value="LEUCINE-SPECIFIC-BINDING PROTEIN"/>
    <property type="match status" value="1"/>
</dbReference>
<dbReference type="InterPro" id="IPR051010">
    <property type="entry name" value="BCAA_transport"/>
</dbReference>
<evidence type="ECO:0000256" key="2">
    <source>
        <dbReference type="ARBA" id="ARBA00022448"/>
    </source>
</evidence>
<evidence type="ECO:0000259" key="5">
    <source>
        <dbReference type="Pfam" id="PF13458"/>
    </source>
</evidence>
<comment type="similarity">
    <text evidence="1">Belongs to the leucine-binding protein family.</text>
</comment>
<evidence type="ECO:0000313" key="6">
    <source>
        <dbReference type="EMBL" id="HFK96033.1"/>
    </source>
</evidence>
<organism evidence="6">
    <name type="scientific">Desulfacinum infernum</name>
    <dbReference type="NCBI Taxonomy" id="35837"/>
    <lineage>
        <taxon>Bacteria</taxon>
        <taxon>Pseudomonadati</taxon>
        <taxon>Thermodesulfobacteriota</taxon>
        <taxon>Syntrophobacteria</taxon>
        <taxon>Syntrophobacterales</taxon>
        <taxon>Syntrophobacteraceae</taxon>
        <taxon>Desulfacinum</taxon>
    </lineage>
</organism>
<evidence type="ECO:0000256" key="3">
    <source>
        <dbReference type="ARBA" id="ARBA00022729"/>
    </source>
</evidence>
<dbReference type="Gene3D" id="3.40.50.2300">
    <property type="match status" value="2"/>
</dbReference>
<dbReference type="GO" id="GO:0006865">
    <property type="term" value="P:amino acid transport"/>
    <property type="evidence" value="ECO:0007669"/>
    <property type="project" value="UniProtKB-KW"/>
</dbReference>
<dbReference type="Pfam" id="PF13458">
    <property type="entry name" value="Peripla_BP_6"/>
    <property type="match status" value="1"/>
</dbReference>
<comment type="caution">
    <text evidence="6">The sequence shown here is derived from an EMBL/GenBank/DDBJ whole genome shotgun (WGS) entry which is preliminary data.</text>
</comment>
<evidence type="ECO:0000256" key="4">
    <source>
        <dbReference type="ARBA" id="ARBA00022970"/>
    </source>
</evidence>
<keyword evidence="3" id="KW-0732">Signal</keyword>
<dbReference type="EMBL" id="DSTK01000009">
    <property type="protein sequence ID" value="HFK96033.1"/>
    <property type="molecule type" value="Genomic_DNA"/>
</dbReference>
<dbReference type="PROSITE" id="PS51257">
    <property type="entry name" value="PROKAR_LIPOPROTEIN"/>
    <property type="match status" value="1"/>
</dbReference>
<feature type="domain" description="Leucine-binding protein" evidence="5">
    <location>
        <begin position="26"/>
        <end position="362"/>
    </location>
</feature>
<dbReference type="PRINTS" id="PR00337">
    <property type="entry name" value="LEUILEVALBP"/>
</dbReference>
<sequence>MERRRRALGMLPALMFLFLQGCEKSTIPIGFAGVLTGPYADLGIHARNGARLAVEAINERGGIAGRRLDLIVQNDEGTVEGARRALKSLAGRGVVAVIGHMLSTQCLEVLPLLQELKLPLISPVASSALLSGKKDFFFRMRQDTDAPARALAHYASARGWRRFAVVYDAGNPSYTQPWVSVFSDALTGLGGQVLIREPISVFEDVPLTLSILRVLNDEPDAVLIVASATDTARWVHRLVRFKPAARLFGVGWAQTDRLLTEGGSLLEHLMLATNDPPMEDTPSARDFVQAYRKRFGGTPSFAAARGYDAVRYLAEALERTQGRRDGLTEALGRPHIFEGVLGRSAMDGFGDAHGESYLVGVRDGRFVLVDRL</sequence>
<gene>
    <name evidence="6" type="ORF">ENS06_01760</name>
</gene>
<keyword evidence="2" id="KW-0813">Transport</keyword>
<reference evidence="6" key="1">
    <citation type="journal article" date="2020" name="mSystems">
        <title>Genome- and Community-Level Interaction Insights into Carbon Utilization and Element Cycling Functions of Hydrothermarchaeota in Hydrothermal Sediment.</title>
        <authorList>
            <person name="Zhou Z."/>
            <person name="Liu Y."/>
            <person name="Xu W."/>
            <person name="Pan J."/>
            <person name="Luo Z.H."/>
            <person name="Li M."/>
        </authorList>
    </citation>
    <scope>NUCLEOTIDE SEQUENCE [LARGE SCALE GENOMIC DNA]</scope>
    <source>
        <strain evidence="6">SpSt-456</strain>
    </source>
</reference>
<accession>A0A832A022</accession>
<dbReference type="PANTHER" id="PTHR30483:SF6">
    <property type="entry name" value="PERIPLASMIC BINDING PROTEIN OF ABC TRANSPORTER FOR NATURAL AMINO ACIDS"/>
    <property type="match status" value="1"/>
</dbReference>
<evidence type="ECO:0000256" key="1">
    <source>
        <dbReference type="ARBA" id="ARBA00010062"/>
    </source>
</evidence>
<dbReference type="InterPro" id="IPR028081">
    <property type="entry name" value="Leu-bd"/>
</dbReference>